<name>A0A8H7K8S4_BIOOC</name>
<sequence>MAWWLKAFGVEKLDWRVLDLSFTNLRDPPKQNPSGESEKDFQDAEIRELHIYSSGKQSVLDHWFSEQGIESLKNLERLRVHVVRETCTRQQVQTAFDSIQRGITAIRNRVSEDKKKSLIMTVPGETPWYSTPAVADLTQITQYLSPRLAKLVQDLSGKVENGIRSGEFKRTKVAILDNGILCVPLCCKLLSLCRVRKRTVSTRTRRLLKRPKLHKVNSRPRRRNYRATQSKGPVQTSTAFGLASGMESPL</sequence>
<proteinExistence type="predicted"/>
<comment type="caution">
    <text evidence="2">The sequence shown here is derived from an EMBL/GenBank/DDBJ whole genome shotgun (WGS) entry which is preliminary data.</text>
</comment>
<reference evidence="2" key="1">
    <citation type="submission" date="2020-10" db="EMBL/GenBank/DDBJ databases">
        <title>High-Quality Genome Resource of Clonostachys rosea strain S41 by Oxford Nanopore Long-Read Sequencing.</title>
        <authorList>
            <person name="Wang H."/>
        </authorList>
    </citation>
    <scope>NUCLEOTIDE SEQUENCE</scope>
    <source>
        <strain evidence="2">S41</strain>
    </source>
</reference>
<evidence type="ECO:0000313" key="2">
    <source>
        <dbReference type="EMBL" id="KAF9746011.1"/>
    </source>
</evidence>
<gene>
    <name evidence="2" type="ORF">IM811_004312</name>
</gene>
<protein>
    <submittedName>
        <fullName evidence="2">Uncharacterized protein</fullName>
    </submittedName>
</protein>
<organism evidence="2 3">
    <name type="scientific">Bionectria ochroleuca</name>
    <name type="common">Gliocladium roseum</name>
    <dbReference type="NCBI Taxonomy" id="29856"/>
    <lineage>
        <taxon>Eukaryota</taxon>
        <taxon>Fungi</taxon>
        <taxon>Dikarya</taxon>
        <taxon>Ascomycota</taxon>
        <taxon>Pezizomycotina</taxon>
        <taxon>Sordariomycetes</taxon>
        <taxon>Hypocreomycetidae</taxon>
        <taxon>Hypocreales</taxon>
        <taxon>Bionectriaceae</taxon>
        <taxon>Clonostachys</taxon>
    </lineage>
</organism>
<feature type="region of interest" description="Disordered" evidence="1">
    <location>
        <begin position="215"/>
        <end position="250"/>
    </location>
</feature>
<dbReference type="Proteomes" id="UP000616885">
    <property type="component" value="Unassembled WGS sequence"/>
</dbReference>
<evidence type="ECO:0000256" key="1">
    <source>
        <dbReference type="SAM" id="MobiDB-lite"/>
    </source>
</evidence>
<dbReference type="EMBL" id="JADCTT010000012">
    <property type="protein sequence ID" value="KAF9746011.1"/>
    <property type="molecule type" value="Genomic_DNA"/>
</dbReference>
<feature type="compositionally biased region" description="Basic residues" evidence="1">
    <location>
        <begin position="215"/>
        <end position="225"/>
    </location>
</feature>
<feature type="compositionally biased region" description="Polar residues" evidence="1">
    <location>
        <begin position="226"/>
        <end position="239"/>
    </location>
</feature>
<dbReference type="AlphaFoldDB" id="A0A8H7K8S4"/>
<evidence type="ECO:0000313" key="3">
    <source>
        <dbReference type="Proteomes" id="UP000616885"/>
    </source>
</evidence>
<accession>A0A8H7K8S4</accession>